<feature type="region of interest" description="Disordered" evidence="6">
    <location>
        <begin position="168"/>
        <end position="221"/>
    </location>
</feature>
<keyword evidence="3" id="KW-0804">Transcription</keyword>
<feature type="region of interest" description="Disordered" evidence="6">
    <location>
        <begin position="663"/>
        <end position="717"/>
    </location>
</feature>
<dbReference type="InterPro" id="IPR036600">
    <property type="entry name" value="PAH_sf"/>
</dbReference>
<dbReference type="Gene3D" id="1.20.1160.11">
    <property type="entry name" value="Paired amphipathic helix"/>
    <property type="match status" value="1"/>
</dbReference>
<proteinExistence type="predicted"/>
<keyword evidence="2" id="KW-0805">Transcription regulation</keyword>
<evidence type="ECO:0000256" key="3">
    <source>
        <dbReference type="ARBA" id="ARBA00023163"/>
    </source>
</evidence>
<evidence type="ECO:0000256" key="6">
    <source>
        <dbReference type="SAM" id="MobiDB-lite"/>
    </source>
</evidence>
<dbReference type="GO" id="GO:0006355">
    <property type="term" value="P:regulation of DNA-templated transcription"/>
    <property type="evidence" value="ECO:0007669"/>
    <property type="project" value="InterPro"/>
</dbReference>
<protein>
    <recommendedName>
        <fullName evidence="9">GON-4-like protein</fullName>
    </recommendedName>
</protein>
<comment type="caution">
    <text evidence="7">The sequence shown here is derived from an EMBL/GenBank/DDBJ whole genome shotgun (WGS) entry which is preliminary data.</text>
</comment>
<name>A0AAV6UJA8_9ARAC</name>
<dbReference type="GO" id="GO:0003712">
    <property type="term" value="F:transcription coregulator activity"/>
    <property type="evidence" value="ECO:0007669"/>
    <property type="project" value="TreeGrafter"/>
</dbReference>
<sequence>MTDNDAEQCFLDDKASTGTIKKDFQSPSSNKKRKRNKTPVKPKKVLIEDVEETEACCSAETVENVLEDMEEEIDSALEQPCFKDKLTPTNVKSILRHIIANEYVLTMVRSTMKTNEEGELSDIEYEPKLTRSKAKEMRKQQCSQRCLLPWPVASPAKTVQKVSKKLLEEEFPDESSGDEDYKPEEECPSEDEARVSEAGTPRSRRSSLPSSPVSKVTDIPSEDENALVIALPDSEKQPSEADKIALRTRSKLCLNDTPLEKIEASFVAPDITMDLYEAHCDDEDWQSFLSELYQPIDTSATHDDAENDPEYKAVEEETPDYEDLCYEQVTTDEWNDLMLGTYELAQEDLSFLDDEDEEGEPREEVVFPENIAPPEIVETVLSKWMTSDERLQLDEQMRMYVQLLTQSHLLSHGNPALENLKLSTKIFLEELKMFATRERASEEKSAFYAQNLDGALDIVEKFEDINLPLEVTVAKETKKHLPYVPSYLKKTLATSKVFIYPELLPACGFQSSVELSKRFNTPEDNLITLGLEQFLCIKDPVDYIHKYLIPVKSVERIKSRIKNVRIKKFPLSNSIKYFQKFKEVPKFQKVIRIFDPDHIKAPEDYSPNFLPKWMESFSKLYSASRQDPPPKKDTSPQVLKPRKYVPILPRGLYFTQVPSVAPTVDKDSPVKSPAPSICDSETPYEPPLPRSARKNSCSKGKTQPSLDSKDETVEWESDGQKKVFDGIAEDVQNEASLESPVRRSKRLKERQASSQKTQQFLCNLSFNNKEFSRSQSDDQEVNDSEGSTQYDSCFKGEALQEVSEETSQCESDTQDGIDVFDDAVAKLEVIDAAFDESSECESDVKTEVLGEVSHCESETLDAMVFEEHKNIAGSVGKALPPGNLKAKWTPRIEVQSSDGSHDEQESPDVRFKKRKQRTLKRHCRKPRDLNTSLALLHSSAEKEFPKKAEREVMFANTYLLRATEILKEDAEVYEKFLSTLCKYHLSSKSPVELYSELKDILKDYPALVRDFLVFLRPEQAKQCGKHQEHAALGKVREFFRKIELYFKDQPEHIDEILRRFAQLQKQVDLTSAEVINTLRPLLKDQPHLFKELNDLLSSS</sequence>
<feature type="compositionally biased region" description="Basic and acidic residues" evidence="6">
    <location>
        <begin position="11"/>
        <end position="24"/>
    </location>
</feature>
<feature type="region of interest" description="Disordered" evidence="6">
    <location>
        <begin position="1"/>
        <end position="42"/>
    </location>
</feature>
<dbReference type="InterPro" id="IPR003822">
    <property type="entry name" value="PAH"/>
</dbReference>
<feature type="region of interest" description="Disordered" evidence="6">
    <location>
        <begin position="771"/>
        <end position="790"/>
    </location>
</feature>
<comment type="subcellular location">
    <subcellularLocation>
        <location evidence="1 5">Nucleus</location>
    </subcellularLocation>
</comment>
<feature type="region of interest" description="Disordered" evidence="6">
    <location>
        <begin position="731"/>
        <end position="754"/>
    </location>
</feature>
<dbReference type="PROSITE" id="PS51477">
    <property type="entry name" value="PAH"/>
    <property type="match status" value="1"/>
</dbReference>
<evidence type="ECO:0000256" key="5">
    <source>
        <dbReference type="PROSITE-ProRule" id="PRU00810"/>
    </source>
</evidence>
<dbReference type="SUPFAM" id="SSF47762">
    <property type="entry name" value="PAH2 domain"/>
    <property type="match status" value="2"/>
</dbReference>
<dbReference type="PANTHER" id="PTHR16088">
    <property type="entry name" value="YY1 ASSOCIATED PROTEIN-RELATED"/>
    <property type="match status" value="1"/>
</dbReference>
<gene>
    <name evidence="7" type="ORF">JTE90_002782</name>
</gene>
<dbReference type="InterPro" id="IPR052435">
    <property type="entry name" value="YY1-Transcr_Regul"/>
</dbReference>
<evidence type="ECO:0000256" key="1">
    <source>
        <dbReference type="ARBA" id="ARBA00004123"/>
    </source>
</evidence>
<dbReference type="GO" id="GO:0005634">
    <property type="term" value="C:nucleus"/>
    <property type="evidence" value="ECO:0007669"/>
    <property type="project" value="UniProtKB-SubCell"/>
</dbReference>
<organism evidence="7 8">
    <name type="scientific">Oedothorax gibbosus</name>
    <dbReference type="NCBI Taxonomy" id="931172"/>
    <lineage>
        <taxon>Eukaryota</taxon>
        <taxon>Metazoa</taxon>
        <taxon>Ecdysozoa</taxon>
        <taxon>Arthropoda</taxon>
        <taxon>Chelicerata</taxon>
        <taxon>Arachnida</taxon>
        <taxon>Araneae</taxon>
        <taxon>Araneomorphae</taxon>
        <taxon>Entelegynae</taxon>
        <taxon>Araneoidea</taxon>
        <taxon>Linyphiidae</taxon>
        <taxon>Erigoninae</taxon>
        <taxon>Oedothorax</taxon>
    </lineage>
</organism>
<evidence type="ECO:0000256" key="2">
    <source>
        <dbReference type="ARBA" id="ARBA00023015"/>
    </source>
</evidence>
<keyword evidence="4 5" id="KW-0539">Nucleus</keyword>
<feature type="compositionally biased region" description="Basic residues" evidence="6">
    <location>
        <begin position="30"/>
        <end position="42"/>
    </location>
</feature>
<evidence type="ECO:0008006" key="9">
    <source>
        <dbReference type="Google" id="ProtNLM"/>
    </source>
</evidence>
<feature type="compositionally biased region" description="Polar residues" evidence="6">
    <location>
        <begin position="694"/>
        <end position="706"/>
    </location>
</feature>
<accession>A0AAV6UJA8</accession>
<dbReference type="Proteomes" id="UP000827092">
    <property type="component" value="Unassembled WGS sequence"/>
</dbReference>
<feature type="compositionally biased region" description="Acidic residues" evidence="6">
    <location>
        <begin position="169"/>
        <end position="190"/>
    </location>
</feature>
<feature type="compositionally biased region" description="Basic and acidic residues" evidence="6">
    <location>
        <begin position="707"/>
        <end position="717"/>
    </location>
</feature>
<dbReference type="AlphaFoldDB" id="A0AAV6UJA8"/>
<evidence type="ECO:0000313" key="7">
    <source>
        <dbReference type="EMBL" id="KAG8183716.1"/>
    </source>
</evidence>
<dbReference type="Pfam" id="PF02671">
    <property type="entry name" value="PAH"/>
    <property type="match status" value="1"/>
</dbReference>
<dbReference type="EMBL" id="JAFNEN010000408">
    <property type="protein sequence ID" value="KAG8183716.1"/>
    <property type="molecule type" value="Genomic_DNA"/>
</dbReference>
<evidence type="ECO:0000256" key="4">
    <source>
        <dbReference type="ARBA" id="ARBA00023242"/>
    </source>
</evidence>
<evidence type="ECO:0000313" key="8">
    <source>
        <dbReference type="Proteomes" id="UP000827092"/>
    </source>
</evidence>
<keyword evidence="8" id="KW-1185">Reference proteome</keyword>
<dbReference type="PANTHER" id="PTHR16088:SF3">
    <property type="entry name" value="GON-4-LIKE PROTEIN"/>
    <property type="match status" value="1"/>
</dbReference>
<reference evidence="7 8" key="1">
    <citation type="journal article" date="2022" name="Nat. Ecol. Evol.">
        <title>A masculinizing supergene underlies an exaggerated male reproductive morph in a spider.</title>
        <authorList>
            <person name="Hendrickx F."/>
            <person name="De Corte Z."/>
            <person name="Sonet G."/>
            <person name="Van Belleghem S.M."/>
            <person name="Kostlbacher S."/>
            <person name="Vangestel C."/>
        </authorList>
    </citation>
    <scope>NUCLEOTIDE SEQUENCE [LARGE SCALE GENOMIC DNA]</scope>
    <source>
        <strain evidence="7">W744_W776</strain>
    </source>
</reference>